<dbReference type="GO" id="GO:0006508">
    <property type="term" value="P:proteolysis"/>
    <property type="evidence" value="ECO:0007669"/>
    <property type="project" value="InterPro"/>
</dbReference>
<accession>Q488D2</accession>
<dbReference type="InterPro" id="IPR001375">
    <property type="entry name" value="Peptidase_S9_cat"/>
</dbReference>
<gene>
    <name evidence="3" type="ordered locus">CPS_0834</name>
</gene>
<proteinExistence type="predicted"/>
<dbReference type="EMBL" id="CP000083">
    <property type="protein sequence ID" value="AAZ28719.1"/>
    <property type="molecule type" value="Genomic_DNA"/>
</dbReference>
<evidence type="ECO:0000313" key="3">
    <source>
        <dbReference type="EMBL" id="AAZ28719.1"/>
    </source>
</evidence>
<dbReference type="SUPFAM" id="SSF53474">
    <property type="entry name" value="alpha/beta-Hydrolases"/>
    <property type="match status" value="1"/>
</dbReference>
<evidence type="ECO:0000259" key="2">
    <source>
        <dbReference type="Pfam" id="PF00326"/>
    </source>
</evidence>
<dbReference type="SUPFAM" id="SSF82171">
    <property type="entry name" value="DPP6 N-terminal domain-like"/>
    <property type="match status" value="1"/>
</dbReference>
<evidence type="ECO:0000313" key="4">
    <source>
        <dbReference type="Proteomes" id="UP000000547"/>
    </source>
</evidence>
<dbReference type="ESTHER" id="colp3-q488d2">
    <property type="family name" value="Prolyl_oligopeptidase_S9"/>
</dbReference>
<feature type="domain" description="Peptidase S9 prolyl oligopeptidase catalytic" evidence="2">
    <location>
        <begin position="438"/>
        <end position="647"/>
    </location>
</feature>
<reference evidence="3" key="1">
    <citation type="journal article" date="2005" name="Proc. Natl. Acad. Sci. U.S.A.">
        <title>The psychrophilic lifestyle as revealed by the genome sequence of Colwellia psychrerythraea 34H through genomic and proteomic analyses.</title>
        <authorList>
            <person name="Methe B.A."/>
            <person name="Nelson K.E."/>
            <person name="Deming J.W."/>
            <person name="Momen B."/>
            <person name="Melamud E."/>
            <person name="Zhang X."/>
            <person name="Moult J."/>
            <person name="Madupu R."/>
            <person name="Nelson W.C."/>
            <person name="Dodson R.J."/>
            <person name="Brinkac L.M."/>
            <person name="Daugherty S.C."/>
            <person name="Durkin A.S."/>
            <person name="DeBoy R.T."/>
            <person name="Kolonay J.F."/>
            <person name="Sullivan S.A."/>
            <person name="Zhou L."/>
            <person name="Davidsen T.M."/>
            <person name="Wu M."/>
            <person name="Huston A.L."/>
            <person name="Lewis M."/>
            <person name="Weaver B."/>
            <person name="Weidman J.F."/>
            <person name="Khouri H."/>
            <person name="Utterback T.R."/>
            <person name="Feldblyum T.V."/>
            <person name="Fraser C.M."/>
        </authorList>
    </citation>
    <scope>NUCLEOTIDE SEQUENCE [LARGE SCALE GENOMIC DNA]</scope>
    <source>
        <strain evidence="3">34H</strain>
    </source>
</reference>
<dbReference type="PANTHER" id="PTHR42776:SF27">
    <property type="entry name" value="DIPEPTIDYL PEPTIDASE FAMILY MEMBER 6"/>
    <property type="match status" value="1"/>
</dbReference>
<dbReference type="PANTHER" id="PTHR42776">
    <property type="entry name" value="SERINE PEPTIDASE S9 FAMILY MEMBER"/>
    <property type="match status" value="1"/>
</dbReference>
<sequence length="648" mass="73469">MYKFLIKAIFLGLIFISATGYAKNWDGIFERAQYQNAKISPDGKHIAVSVFSKGEASLVFVDSNTLKAVSGSKLPSRLEIGQYYWVNNERVVISLSKRDPWLEEPVSYGELFAINMDGSRGKMIYGYRSGEKQTGSNIKKKESTFGWGKIVDILPEDKKHILISSTPMSTSGERFATVLKLNVYTGVIKRKVVKSPVPFARFLTDGQGKVKFVAGRDGNNDTKLYFREDGKWKHIPQDIVGSRVQPLFIDASGKSLYTIDDYQQDIKGIFKLNLENFQYKSVYTDKEVNITDVEMTTDKRSAYAVRVDDGYPAYLILNKKHEEAKVFKELLKLFPYSSVNVTSKTEDGQRYVVFVSSDIDPGSLYLLDRKSNQLKRLFQFKPEFQSADFAQVEPIKFEASDGSMLNGFFTQAKAKQKNELAPTVVLVHGGPHGVRDYWEFSTQVQYLVSRGYSVLQVNYRGSGGFGANYEKLGYRAWGSRVQQDILDGYQWLVKNKKAADNKVCIMGGSFGAYSAIQSATLYPDVYKCAIANAGIYDLELMFEEGDIQQRRSGMSYLKRVLGTDEQLLKSMSPVNYVEKIQIPILLAHGEKDKRAPFEHAERLRAALDKENKSYEWFVIGDESHGFFNPENQRAYMKQVVGFLDKHLL</sequence>
<keyword evidence="1" id="KW-0378">Hydrolase</keyword>
<dbReference type="STRING" id="167879.CPS_0834"/>
<organism evidence="3 4">
    <name type="scientific">Colwellia psychrerythraea (strain 34H / ATCC BAA-681)</name>
    <name type="common">Vibrio psychroerythus</name>
    <dbReference type="NCBI Taxonomy" id="167879"/>
    <lineage>
        <taxon>Bacteria</taxon>
        <taxon>Pseudomonadati</taxon>
        <taxon>Pseudomonadota</taxon>
        <taxon>Gammaproteobacteria</taxon>
        <taxon>Alteromonadales</taxon>
        <taxon>Colwelliaceae</taxon>
        <taxon>Colwellia</taxon>
    </lineage>
</organism>
<dbReference type="Pfam" id="PF00326">
    <property type="entry name" value="Peptidase_S9"/>
    <property type="match status" value="1"/>
</dbReference>
<evidence type="ECO:0000256" key="1">
    <source>
        <dbReference type="ARBA" id="ARBA00022801"/>
    </source>
</evidence>
<dbReference type="Gene3D" id="3.40.50.1820">
    <property type="entry name" value="alpha/beta hydrolase"/>
    <property type="match status" value="1"/>
</dbReference>
<dbReference type="eggNOG" id="COG1506">
    <property type="taxonomic scope" value="Bacteria"/>
</dbReference>
<dbReference type="Proteomes" id="UP000000547">
    <property type="component" value="Chromosome"/>
</dbReference>
<protein>
    <recommendedName>
        <fullName evidence="2">Peptidase S9 prolyl oligopeptidase catalytic domain-containing protein</fullName>
    </recommendedName>
</protein>
<dbReference type="AlphaFoldDB" id="Q488D2"/>
<dbReference type="KEGG" id="cps:CPS_0834"/>
<dbReference type="GO" id="GO:0004252">
    <property type="term" value="F:serine-type endopeptidase activity"/>
    <property type="evidence" value="ECO:0007669"/>
    <property type="project" value="TreeGrafter"/>
</dbReference>
<name>Q488D2_COLP3</name>
<dbReference type="RefSeq" id="WP_011041683.1">
    <property type="nucleotide sequence ID" value="NC_003910.7"/>
</dbReference>
<dbReference type="InterPro" id="IPR029058">
    <property type="entry name" value="AB_hydrolase_fold"/>
</dbReference>
<dbReference type="HOGENOM" id="CLU_008615_3_1_6"/>